<name>A0A815YGN5_9BILA</name>
<dbReference type="AlphaFoldDB" id="A0A815YGN5"/>
<accession>A0A815YGN5</accession>
<reference evidence="1" key="1">
    <citation type="submission" date="2021-02" db="EMBL/GenBank/DDBJ databases">
        <authorList>
            <person name="Nowell W R."/>
        </authorList>
    </citation>
    <scope>NUCLEOTIDE SEQUENCE</scope>
</reference>
<comment type="caution">
    <text evidence="1">The sequence shown here is derived from an EMBL/GenBank/DDBJ whole genome shotgun (WGS) entry which is preliminary data.</text>
</comment>
<evidence type="ECO:0000313" key="2">
    <source>
        <dbReference type="Proteomes" id="UP000663845"/>
    </source>
</evidence>
<organism evidence="1 2">
    <name type="scientific">Adineta steineri</name>
    <dbReference type="NCBI Taxonomy" id="433720"/>
    <lineage>
        <taxon>Eukaryota</taxon>
        <taxon>Metazoa</taxon>
        <taxon>Spiralia</taxon>
        <taxon>Gnathifera</taxon>
        <taxon>Rotifera</taxon>
        <taxon>Eurotatoria</taxon>
        <taxon>Bdelloidea</taxon>
        <taxon>Adinetida</taxon>
        <taxon>Adinetidae</taxon>
        <taxon>Adineta</taxon>
    </lineage>
</organism>
<dbReference type="Gene3D" id="3.40.50.720">
    <property type="entry name" value="NAD(P)-binding Rossmann-like Domain"/>
    <property type="match status" value="1"/>
</dbReference>
<dbReference type="Proteomes" id="UP000663845">
    <property type="component" value="Unassembled WGS sequence"/>
</dbReference>
<dbReference type="EMBL" id="CAJNOG010008978">
    <property type="protein sequence ID" value="CAF1570519.1"/>
    <property type="molecule type" value="Genomic_DNA"/>
</dbReference>
<proteinExistence type="predicted"/>
<gene>
    <name evidence="1" type="ORF">JYZ213_LOCUS47322</name>
</gene>
<protein>
    <submittedName>
        <fullName evidence="1">Uncharacterized protein</fullName>
    </submittedName>
</protein>
<dbReference type="InterPro" id="IPR011032">
    <property type="entry name" value="GroES-like_sf"/>
</dbReference>
<dbReference type="Gene3D" id="3.90.180.10">
    <property type="entry name" value="Medium-chain alcohol dehydrogenases, catalytic domain"/>
    <property type="match status" value="1"/>
</dbReference>
<sequence>GMEHKCDRLVIYGQGIDGCMAEYMIYKKRSWLHKVPEGISPTYAVLAEPVAVSGRAMDRAHLKPTDLVK</sequence>
<feature type="non-terminal residue" evidence="1">
    <location>
        <position position="1"/>
    </location>
</feature>
<dbReference type="SUPFAM" id="SSF50129">
    <property type="entry name" value="GroES-like"/>
    <property type="match status" value="1"/>
</dbReference>
<evidence type="ECO:0000313" key="1">
    <source>
        <dbReference type="EMBL" id="CAF1570519.1"/>
    </source>
</evidence>